<protein>
    <submittedName>
        <fullName evidence="2">Uncharacterized protein</fullName>
    </submittedName>
</protein>
<dbReference type="EMBL" id="CAAALY010096139">
    <property type="protein sequence ID" value="VEL28581.1"/>
    <property type="molecule type" value="Genomic_DNA"/>
</dbReference>
<evidence type="ECO:0000313" key="2">
    <source>
        <dbReference type="EMBL" id="VEL28581.1"/>
    </source>
</evidence>
<keyword evidence="3" id="KW-1185">Reference proteome</keyword>
<name>A0A8J8RFV9_9PLAT</name>
<evidence type="ECO:0000313" key="3">
    <source>
        <dbReference type="Proteomes" id="UP000784294"/>
    </source>
</evidence>
<evidence type="ECO:0000256" key="1">
    <source>
        <dbReference type="SAM" id="MobiDB-lite"/>
    </source>
</evidence>
<proteinExistence type="predicted"/>
<sequence length="77" mass="7589">MHPSNNVAIGQPGSTPGSAGHAALSGNRILLGAASDNCATTATSAVPTAATMTVTTNAATTPIGHMAHLQQQQVRLA</sequence>
<organism evidence="2 3">
    <name type="scientific">Protopolystoma xenopodis</name>
    <dbReference type="NCBI Taxonomy" id="117903"/>
    <lineage>
        <taxon>Eukaryota</taxon>
        <taxon>Metazoa</taxon>
        <taxon>Spiralia</taxon>
        <taxon>Lophotrochozoa</taxon>
        <taxon>Platyhelminthes</taxon>
        <taxon>Monogenea</taxon>
        <taxon>Polyopisthocotylea</taxon>
        <taxon>Polystomatidea</taxon>
        <taxon>Polystomatidae</taxon>
        <taxon>Protopolystoma</taxon>
    </lineage>
</organism>
<dbReference type="AlphaFoldDB" id="A0A8J8RFV9"/>
<dbReference type="Proteomes" id="UP000784294">
    <property type="component" value="Unassembled WGS sequence"/>
</dbReference>
<accession>A0A8J8RFV9</accession>
<reference evidence="2" key="1">
    <citation type="submission" date="2018-11" db="EMBL/GenBank/DDBJ databases">
        <authorList>
            <consortium name="Pathogen Informatics"/>
        </authorList>
    </citation>
    <scope>NUCLEOTIDE SEQUENCE</scope>
</reference>
<comment type="caution">
    <text evidence="2">The sequence shown here is derived from an EMBL/GenBank/DDBJ whole genome shotgun (WGS) entry which is preliminary data.</text>
</comment>
<gene>
    <name evidence="2" type="ORF">PXEA_LOCUS22021</name>
</gene>
<feature type="compositionally biased region" description="Polar residues" evidence="1">
    <location>
        <begin position="1"/>
        <end position="17"/>
    </location>
</feature>
<feature type="region of interest" description="Disordered" evidence="1">
    <location>
        <begin position="1"/>
        <end position="21"/>
    </location>
</feature>